<dbReference type="InterPro" id="IPR050302">
    <property type="entry name" value="Rab_GAP_TBC_domain"/>
</dbReference>
<dbReference type="InterPro" id="IPR022164">
    <property type="entry name" value="Kinesin-like"/>
</dbReference>
<comment type="caution">
    <text evidence="2">The sequence shown here is derived from an EMBL/GenBank/DDBJ whole genome shotgun (WGS) entry which is preliminary data.</text>
</comment>
<reference evidence="2 3" key="1">
    <citation type="journal article" date="2019" name="Gigascience">
        <title>Whole-genome sequence of the oriental lung fluke Paragonimus westermani.</title>
        <authorList>
            <person name="Oey H."/>
            <person name="Zakrzewski M."/>
            <person name="Narain K."/>
            <person name="Devi K.R."/>
            <person name="Agatsuma T."/>
            <person name="Nawaratna S."/>
            <person name="Gobert G.N."/>
            <person name="Jones M.K."/>
            <person name="Ragan M.A."/>
            <person name="McManus D.P."/>
            <person name="Krause L."/>
        </authorList>
    </citation>
    <scope>NUCLEOTIDE SEQUENCE [LARGE SCALE GENOMIC DNA]</scope>
    <source>
        <strain evidence="2 3">IND2009</strain>
    </source>
</reference>
<accession>A0A5J4NEE8</accession>
<protein>
    <submittedName>
        <fullName evidence="2">Rab GTPase-activating protein 1</fullName>
    </submittedName>
</protein>
<organism evidence="2 3">
    <name type="scientific">Paragonimus westermani</name>
    <dbReference type="NCBI Taxonomy" id="34504"/>
    <lineage>
        <taxon>Eukaryota</taxon>
        <taxon>Metazoa</taxon>
        <taxon>Spiralia</taxon>
        <taxon>Lophotrochozoa</taxon>
        <taxon>Platyhelminthes</taxon>
        <taxon>Trematoda</taxon>
        <taxon>Digenea</taxon>
        <taxon>Plagiorchiida</taxon>
        <taxon>Troglotremata</taxon>
        <taxon>Troglotrematidae</taxon>
        <taxon>Paragonimus</taxon>
    </lineage>
</organism>
<dbReference type="InterPro" id="IPR035969">
    <property type="entry name" value="Rab-GAP_TBC_sf"/>
</dbReference>
<keyword evidence="3" id="KW-1185">Reference proteome</keyword>
<dbReference type="GO" id="GO:0031267">
    <property type="term" value="F:small GTPase binding"/>
    <property type="evidence" value="ECO:0007669"/>
    <property type="project" value="TreeGrafter"/>
</dbReference>
<evidence type="ECO:0000313" key="3">
    <source>
        <dbReference type="Proteomes" id="UP000324629"/>
    </source>
</evidence>
<sequence>IDVNPPLHTRRACHKMDLCTANNTEHTEAVSEETAPVCVMPDSGLPCCALPSDCQPNRQPRFVHFRGLQLLSSKPAPLIKSGTEIGRILFEYTSQASEDAPLISVIIPTSNDGHVRFVDVTTGQEIVQFSLSQVRGCAKGSSEVTNRSVLLTHIESEESCSLGKTVNNGQVTSVEPETTASSDTITVHSLQSKDQLYRTHIVRCRTTYEASRLLYFMGELLNRRDGKKILPFSPEHGTVRLRIFLDLREEEKSGENDWKSVPKEKSEVFKLRAKTGKRLLLGFSQISGLAQIFIESCLDISVAYGRYLSDSELTSLGPDEDGTSEHRGEAAASLIPGSTFVISVLWPTDSKEFEMLDTVTGKDECIFFTVSVHLRLANLEQPIGLNRVCRARVFRPDEVFWLMADRKPVIQDYAIYLTEYIDNEQNLFIGRFMEAVKISPSPSVVVSNLTDSEDTTTGVHLHNDAVRQNGFIESSVVTDGDEDNEPLMSGHGVVSQEVNDDQLLKDWGALIPDWHAKVRQTMSHTPYYSPTGVSQTETELADQLLSGTVGPGLAILGSVLHQRIRRLVSRGVPDALRAEVWQLLASCTTGESNLMDVYRILITKPCKQDAVIQRDLARTFPAHGFFRMQVGQEYLFQMPVEQAFTLMVQVNNRYGVRELFLNDFEGLHMRLYQLKRIVQDQLSDVDKHFTELGLETHMYASQWFLTLFTAKFPLTLVFCIVDLFLAEGMIFIFKMALTLLRLARRDLLGLDFEGVLKYLRVTMPKRFIDTQAGDDLLAAAVSAKLEDKADVLTKELFVARQDLHDTLEEKLHLESEVAQIKQMLRSTLEQTARERIQQQNLVAAYRAVASDLIKQCHNSQQLADDNSPSISRRPSNQMQPQALYLRLLWVLLQQVSLCESCCPVLEASVAAWKTEFPESNLEEADERILDDFLAQTLPETAGRSEVND</sequence>
<dbReference type="Pfam" id="PF23436">
    <property type="entry name" value="RabGap-TBC_2"/>
    <property type="match status" value="1"/>
</dbReference>
<dbReference type="PANTHER" id="PTHR47219">
    <property type="entry name" value="RAB GTPASE-ACTIVATING PROTEIN 1-LIKE"/>
    <property type="match status" value="1"/>
</dbReference>
<dbReference type="Gene3D" id="1.10.10.750">
    <property type="entry name" value="Ypt/Rab-GAP domain of gyp1p, domain 1"/>
    <property type="match status" value="1"/>
</dbReference>
<proteinExistence type="predicted"/>
<dbReference type="SMART" id="SM00164">
    <property type="entry name" value="TBC"/>
    <property type="match status" value="1"/>
</dbReference>
<dbReference type="Proteomes" id="UP000324629">
    <property type="component" value="Unassembled WGS sequence"/>
</dbReference>
<dbReference type="GO" id="GO:0005096">
    <property type="term" value="F:GTPase activator activity"/>
    <property type="evidence" value="ECO:0007669"/>
    <property type="project" value="TreeGrafter"/>
</dbReference>
<gene>
    <name evidence="2" type="ORF">DEA37_0008711</name>
</gene>
<name>A0A5J4NEE8_9TREM</name>
<dbReference type="Gene3D" id="1.10.472.80">
    <property type="entry name" value="Ypt/Rab-GAP domain of gyp1p, domain 3"/>
    <property type="match status" value="1"/>
</dbReference>
<feature type="domain" description="Rab-GAP TBC" evidence="1">
    <location>
        <begin position="571"/>
        <end position="728"/>
    </location>
</feature>
<feature type="non-terminal residue" evidence="2">
    <location>
        <position position="1"/>
    </location>
</feature>
<evidence type="ECO:0000259" key="1">
    <source>
        <dbReference type="PROSITE" id="PS50086"/>
    </source>
</evidence>
<evidence type="ECO:0000313" key="2">
    <source>
        <dbReference type="EMBL" id="KAA3673842.1"/>
    </source>
</evidence>
<dbReference type="EMBL" id="QNGE01003596">
    <property type="protein sequence ID" value="KAA3673842.1"/>
    <property type="molecule type" value="Genomic_DNA"/>
</dbReference>
<dbReference type="SUPFAM" id="SSF47923">
    <property type="entry name" value="Ypt/Rab-GAP domain of gyp1p"/>
    <property type="match status" value="2"/>
</dbReference>
<dbReference type="PANTHER" id="PTHR47219:SF9">
    <property type="entry name" value="GTPASE ACTIVATING PROTEIN AND CENTROSOME-ASSOCIATED, ISOFORM B"/>
    <property type="match status" value="1"/>
</dbReference>
<dbReference type="InterPro" id="IPR000195">
    <property type="entry name" value="Rab-GAP-TBC_dom"/>
</dbReference>
<dbReference type="AlphaFoldDB" id="A0A5J4NEE8"/>
<dbReference type="Pfam" id="PF12473">
    <property type="entry name" value="DUF3694"/>
    <property type="match status" value="1"/>
</dbReference>
<dbReference type="PROSITE" id="PS50086">
    <property type="entry name" value="TBC_RABGAP"/>
    <property type="match status" value="1"/>
</dbReference>